<feature type="domain" description="RDRP core" evidence="4">
    <location>
        <begin position="35"/>
        <end position="160"/>
    </location>
</feature>
<name>S8EWJ7_FOMSC</name>
<keyword evidence="1" id="KW-0696">RNA-directed RNA polymerase</keyword>
<dbReference type="AlphaFoldDB" id="S8EWJ7"/>
<dbReference type="EC" id="2.7.7.48" evidence="1"/>
<dbReference type="STRING" id="743788.S8EWJ7"/>
<dbReference type="Gene3D" id="3.40.220.10">
    <property type="entry name" value="Leucine Aminopeptidase, subunit E, domain 1"/>
    <property type="match status" value="1"/>
</dbReference>
<dbReference type="InParanoid" id="S8EWJ7"/>
<keyword evidence="1" id="KW-0548">Nucleotidyltransferase</keyword>
<evidence type="ECO:0000313" key="6">
    <source>
        <dbReference type="EMBL" id="EPS93995.1"/>
    </source>
</evidence>
<comment type="catalytic activity">
    <reaction evidence="1">
        <text>RNA(n) + a ribonucleoside 5'-triphosphate = RNA(n+1) + diphosphate</text>
        <dbReference type="Rhea" id="RHEA:21248"/>
        <dbReference type="Rhea" id="RHEA-COMP:14527"/>
        <dbReference type="Rhea" id="RHEA-COMP:17342"/>
        <dbReference type="ChEBI" id="CHEBI:33019"/>
        <dbReference type="ChEBI" id="CHEBI:61557"/>
        <dbReference type="ChEBI" id="CHEBI:140395"/>
        <dbReference type="EC" id="2.7.7.48"/>
    </reaction>
</comment>
<feature type="domain" description="DUF2421" evidence="5">
    <location>
        <begin position="227"/>
        <end position="437"/>
    </location>
</feature>
<dbReference type="InterPro" id="IPR057596">
    <property type="entry name" value="RDRP_core"/>
</dbReference>
<keyword evidence="3" id="KW-0812">Transmembrane</keyword>
<dbReference type="HOGENOM" id="CLU_380363_0_0_1"/>
<dbReference type="GO" id="GO:0003723">
    <property type="term" value="F:RNA binding"/>
    <property type="evidence" value="ECO:0007669"/>
    <property type="project" value="UniProtKB-KW"/>
</dbReference>
<sequence length="728" mass="80740">MQGTSIPAWLAPRTAHPPHMDSGRRPWTTLAHTGTYSFTDGNGTMSMQVARDIAADQRSKSRVRRAWRMHDGEIPRVMQVRIAGSKGMLHVDHRLEGRKIQLPRSMVKFNAPSNRMKIAQLFEEPSPFYLNRPMIMLLEGLGVPYKVFQRLQDSEAAVYDPAPPQVGRASRRVHLVTTTIVLGFSWQNAHFAGVFHFYGWSLAWRRFVLVITGVTAAFIFSLLPPSMTLRRYQRAMLSTTAAELGSIYCSIVSFANTRGRHDVNRSEIVQALIAIRMKLKRSVVLKTNIIYEFSLRGKWPAKRQTAFLLSHLMSVVEHLDPAWSRAFLRRTRLLDADFQGDVLAVISMISTSLRTGTPLPQVTPCPLVDRFMIYTHGLNIVRQEEDDDYGLPRTLTIDTLENEQYLSFAVGYTTAFGIILRLDKLMVAAKELVGEQYHIHGIGIPSEARAFMGNPTAEKTGKEEHIHIVIHALRSPRSATYVLPVDPKSPSTTAANVDATALWNLTLSAKSSKPVTIGTTRIFYDTPRGTDSKDVTALTSLGDKWATKTGDDRKEVVRNAVGSAIKAVKAVKALGDEVDGHTVFVDASADPHAAAVASHLALYDFTLKTKTPSRFDPRRTEPMPEKLDLRSLGENDAKAWQEGVVYARAQNLARTLSELPGNIITPTLASPTDCGLPLFPFSAPGVEPALALLEPLSRRRGKGTKSSGWARCMPAASKRRDARSWAST</sequence>
<dbReference type="eggNOG" id="KOG4711">
    <property type="taxonomic scope" value="Eukaryota"/>
</dbReference>
<dbReference type="PANTHER" id="PTHR37994:SF1">
    <property type="entry name" value="ER TRANSPORTER 6TM N-TERMINAL DOMAIN-CONTAINING PROTEIN"/>
    <property type="match status" value="1"/>
</dbReference>
<dbReference type="Proteomes" id="UP000015241">
    <property type="component" value="Unassembled WGS sequence"/>
</dbReference>
<dbReference type="GO" id="GO:0003968">
    <property type="term" value="F:RNA-directed RNA polymerase activity"/>
    <property type="evidence" value="ECO:0007669"/>
    <property type="project" value="UniProtKB-KW"/>
</dbReference>
<keyword evidence="3" id="KW-1133">Transmembrane helix</keyword>
<keyword evidence="7" id="KW-1185">Reference proteome</keyword>
<protein>
    <recommendedName>
        <fullName evidence="1">RNA-dependent RNA polymerase</fullName>
        <ecNumber evidence="1">2.7.7.48</ecNumber>
    </recommendedName>
</protein>
<accession>S8EWJ7</accession>
<dbReference type="PANTHER" id="PTHR37994">
    <property type="entry name" value="ARAE_2_N DOMAIN-CONTAINING PROTEIN-RELATED"/>
    <property type="match status" value="1"/>
</dbReference>
<evidence type="ECO:0000259" key="5">
    <source>
        <dbReference type="Pfam" id="PF10334"/>
    </source>
</evidence>
<comment type="similarity">
    <text evidence="1">Belongs to the RdRP family.</text>
</comment>
<gene>
    <name evidence="6" type="ORF">FOMPIDRAFT_156436</name>
</gene>
<feature type="transmembrane region" description="Helical" evidence="3">
    <location>
        <begin position="175"/>
        <end position="198"/>
    </location>
</feature>
<evidence type="ECO:0000313" key="7">
    <source>
        <dbReference type="Proteomes" id="UP000015241"/>
    </source>
</evidence>
<evidence type="ECO:0000256" key="2">
    <source>
        <dbReference type="SAM" id="MobiDB-lite"/>
    </source>
</evidence>
<evidence type="ECO:0000259" key="4">
    <source>
        <dbReference type="Pfam" id="PF05183"/>
    </source>
</evidence>
<dbReference type="EMBL" id="KE504248">
    <property type="protein sequence ID" value="EPS93995.1"/>
    <property type="molecule type" value="Genomic_DNA"/>
</dbReference>
<evidence type="ECO:0000256" key="3">
    <source>
        <dbReference type="SAM" id="Phobius"/>
    </source>
</evidence>
<reference evidence="6 7" key="1">
    <citation type="journal article" date="2012" name="Science">
        <title>The Paleozoic origin of enzymatic lignin decomposition reconstructed from 31 fungal genomes.</title>
        <authorList>
            <person name="Floudas D."/>
            <person name="Binder M."/>
            <person name="Riley R."/>
            <person name="Barry K."/>
            <person name="Blanchette R.A."/>
            <person name="Henrissat B."/>
            <person name="Martinez A.T."/>
            <person name="Otillar R."/>
            <person name="Spatafora J.W."/>
            <person name="Yadav J.S."/>
            <person name="Aerts A."/>
            <person name="Benoit I."/>
            <person name="Boyd A."/>
            <person name="Carlson A."/>
            <person name="Copeland A."/>
            <person name="Coutinho P.M."/>
            <person name="de Vries R.P."/>
            <person name="Ferreira P."/>
            <person name="Findley K."/>
            <person name="Foster B."/>
            <person name="Gaskell J."/>
            <person name="Glotzer D."/>
            <person name="Gorecki P."/>
            <person name="Heitman J."/>
            <person name="Hesse C."/>
            <person name="Hori C."/>
            <person name="Igarashi K."/>
            <person name="Jurgens J.A."/>
            <person name="Kallen N."/>
            <person name="Kersten P."/>
            <person name="Kohler A."/>
            <person name="Kuees U."/>
            <person name="Kumar T.K.A."/>
            <person name="Kuo A."/>
            <person name="LaButti K."/>
            <person name="Larrondo L.F."/>
            <person name="Lindquist E."/>
            <person name="Ling A."/>
            <person name="Lombard V."/>
            <person name="Lucas S."/>
            <person name="Lundell T."/>
            <person name="Martin R."/>
            <person name="McLaughlin D.J."/>
            <person name="Morgenstern I."/>
            <person name="Morin E."/>
            <person name="Murat C."/>
            <person name="Nagy L.G."/>
            <person name="Nolan M."/>
            <person name="Ohm R.A."/>
            <person name="Patyshakuliyeva A."/>
            <person name="Rokas A."/>
            <person name="Ruiz-Duenas F.J."/>
            <person name="Sabat G."/>
            <person name="Salamov A."/>
            <person name="Samejima M."/>
            <person name="Schmutz J."/>
            <person name="Slot J.C."/>
            <person name="St John F."/>
            <person name="Stenlid J."/>
            <person name="Sun H."/>
            <person name="Sun S."/>
            <person name="Syed K."/>
            <person name="Tsang A."/>
            <person name="Wiebenga A."/>
            <person name="Young D."/>
            <person name="Pisabarro A."/>
            <person name="Eastwood D.C."/>
            <person name="Martin F."/>
            <person name="Cullen D."/>
            <person name="Grigoriev I.V."/>
            <person name="Hibbett D.S."/>
        </authorList>
    </citation>
    <scope>NUCLEOTIDE SEQUENCE</scope>
    <source>
        <strain evidence="7">FP-58527</strain>
    </source>
</reference>
<dbReference type="Pfam" id="PF10334">
    <property type="entry name" value="BRE4"/>
    <property type="match status" value="1"/>
</dbReference>
<keyword evidence="1" id="KW-0808">Transferase</keyword>
<dbReference type="eggNOG" id="KOG2597">
    <property type="taxonomic scope" value="Eukaryota"/>
</dbReference>
<evidence type="ECO:0000256" key="1">
    <source>
        <dbReference type="RuleBase" id="RU363098"/>
    </source>
</evidence>
<feature type="transmembrane region" description="Helical" evidence="3">
    <location>
        <begin position="204"/>
        <end position="223"/>
    </location>
</feature>
<organism evidence="6 7">
    <name type="scientific">Fomitopsis schrenkii</name>
    <name type="common">Brown rot fungus</name>
    <dbReference type="NCBI Taxonomy" id="2126942"/>
    <lineage>
        <taxon>Eukaryota</taxon>
        <taxon>Fungi</taxon>
        <taxon>Dikarya</taxon>
        <taxon>Basidiomycota</taxon>
        <taxon>Agaricomycotina</taxon>
        <taxon>Agaricomycetes</taxon>
        <taxon>Polyporales</taxon>
        <taxon>Fomitopsis</taxon>
    </lineage>
</organism>
<keyword evidence="1" id="KW-0694">RNA-binding</keyword>
<keyword evidence="3" id="KW-0472">Membrane</keyword>
<dbReference type="InterPro" id="IPR043472">
    <property type="entry name" value="Macro_dom-like"/>
</dbReference>
<dbReference type="eggNOG" id="KOG0988">
    <property type="taxonomic scope" value="Eukaryota"/>
</dbReference>
<feature type="region of interest" description="Disordered" evidence="2">
    <location>
        <begin position="1"/>
        <end position="25"/>
    </location>
</feature>
<dbReference type="InterPro" id="IPR018820">
    <property type="entry name" value="BRE4-related_DUF2421"/>
</dbReference>
<dbReference type="SUPFAM" id="SSF52949">
    <property type="entry name" value="Macro domain-like"/>
    <property type="match status" value="1"/>
</dbReference>
<dbReference type="Pfam" id="PF05183">
    <property type="entry name" value="RdRP"/>
    <property type="match status" value="1"/>
</dbReference>
<proteinExistence type="inferred from homology"/>
<dbReference type="OrthoDB" id="412814at2759"/>